<protein>
    <recommendedName>
        <fullName evidence="4">Envelope glycoprotein C</fullName>
    </recommendedName>
</protein>
<evidence type="ECO:0000256" key="7">
    <source>
        <dbReference type="ARBA" id="ARBA00022804"/>
    </source>
</evidence>
<dbReference type="GO" id="GO:0016020">
    <property type="term" value="C:membrane"/>
    <property type="evidence" value="ECO:0007669"/>
    <property type="project" value="UniProtKB-SubCell"/>
</dbReference>
<evidence type="ECO:0000256" key="11">
    <source>
        <dbReference type="ARBA" id="ARBA00023180"/>
    </source>
</evidence>
<evidence type="ECO:0000256" key="2">
    <source>
        <dbReference type="ARBA" id="ARBA00005284"/>
    </source>
</evidence>
<keyword evidence="10" id="KW-0946">Virion</keyword>
<keyword evidence="7" id="KW-1161">Viral attachment to host cell</keyword>
<dbReference type="PRINTS" id="PR00668">
    <property type="entry name" value="GLYCPROTEINC"/>
</dbReference>
<reference evidence="16 17" key="1">
    <citation type="journal article" date="2012" name="Virology">
        <title>Analysis of the genome of leporid herpesvirus 4.</title>
        <authorList>
            <person name="Babra B."/>
            <person name="Watson G."/>
            <person name="Xu W."/>
            <person name="Jeffrey B.M."/>
            <person name="Xu J.R."/>
            <person name="Rockey D.D."/>
            <person name="Rohrmann G.F."/>
            <person name="Jin L."/>
        </authorList>
    </citation>
    <scope>NUCLEOTIDE SEQUENCE [LARGE SCALE GENOMIC DNA]</scope>
    <source>
        <strain evidence="16">LHV4012612</strain>
    </source>
</reference>
<dbReference type="GO" id="GO:0042784">
    <property type="term" value="P:symbiont-mediated suppression of host complement activation"/>
    <property type="evidence" value="ECO:0007669"/>
    <property type="project" value="UniProtKB-KW"/>
</dbReference>
<keyword evidence="12" id="KW-0899">Viral immunoevasion</keyword>
<dbReference type="InterPro" id="IPR013783">
    <property type="entry name" value="Ig-like_fold"/>
</dbReference>
<name>J9R081_9ALPH</name>
<dbReference type="InterPro" id="IPR007110">
    <property type="entry name" value="Ig-like_dom"/>
</dbReference>
<evidence type="ECO:0000256" key="14">
    <source>
        <dbReference type="SAM" id="MobiDB-lite"/>
    </source>
</evidence>
<keyword evidence="5" id="KW-0945">Host-virus interaction</keyword>
<keyword evidence="8" id="KW-1133">Transmembrane helix</keyword>
<keyword evidence="9" id="KW-0472">Membrane</keyword>
<dbReference type="Pfam" id="PF02124">
    <property type="entry name" value="Marek_A"/>
    <property type="match status" value="1"/>
</dbReference>
<feature type="compositionally biased region" description="Basic and acidic residues" evidence="14">
    <location>
        <begin position="418"/>
        <end position="429"/>
    </location>
</feature>
<dbReference type="Gene3D" id="2.60.40.10">
    <property type="entry name" value="Immunoglobulins"/>
    <property type="match status" value="1"/>
</dbReference>
<dbReference type="GO" id="GO:0098671">
    <property type="term" value="P:adhesion receptor-mediated virion attachment to host cell"/>
    <property type="evidence" value="ECO:0007669"/>
    <property type="project" value="UniProtKB-KW"/>
</dbReference>
<evidence type="ECO:0000256" key="8">
    <source>
        <dbReference type="ARBA" id="ARBA00022989"/>
    </source>
</evidence>
<dbReference type="KEGG" id="vg:26887607"/>
<feature type="compositionally biased region" description="Low complexity" evidence="14">
    <location>
        <begin position="352"/>
        <end position="363"/>
    </location>
</feature>
<dbReference type="PROSITE" id="PS50835">
    <property type="entry name" value="IG_LIKE"/>
    <property type="match status" value="1"/>
</dbReference>
<keyword evidence="13" id="KW-1160">Virus entry into host cell</keyword>
<keyword evidence="11" id="KW-0325">Glycoprotein</keyword>
<evidence type="ECO:0000256" key="1">
    <source>
        <dbReference type="ARBA" id="ARBA00004167"/>
    </source>
</evidence>
<evidence type="ECO:0000259" key="15">
    <source>
        <dbReference type="PROSITE" id="PS50835"/>
    </source>
</evidence>
<feature type="compositionally biased region" description="Gly residues" evidence="14">
    <location>
        <begin position="373"/>
        <end position="384"/>
    </location>
</feature>
<proteinExistence type="inferred from homology"/>
<organism evidence="16 17">
    <name type="scientific">Leporid alphaherpesvirus 4</name>
    <dbReference type="NCBI Taxonomy" id="481315"/>
    <lineage>
        <taxon>Viruses</taxon>
        <taxon>Duplodnaviria</taxon>
        <taxon>Heunggongvirae</taxon>
        <taxon>Peploviricota</taxon>
        <taxon>Herviviricetes</taxon>
        <taxon>Herpesvirales</taxon>
        <taxon>Orthoherpesviridae</taxon>
        <taxon>Alphaherpesvirinae</taxon>
        <taxon>Simplexvirus</taxon>
        <taxon>Simplexvirus leporidalpha4</taxon>
    </lineage>
</organism>
<dbReference type="GO" id="GO:0046718">
    <property type="term" value="P:symbiont entry into host cell"/>
    <property type="evidence" value="ECO:0007669"/>
    <property type="project" value="UniProtKB-KW"/>
</dbReference>
<accession>J9R081</accession>
<keyword evidence="17" id="KW-1185">Reference proteome</keyword>
<dbReference type="SUPFAM" id="SSF48726">
    <property type="entry name" value="Immunoglobulin"/>
    <property type="match status" value="1"/>
</dbReference>
<evidence type="ECO:0000313" key="17">
    <source>
        <dbReference type="Proteomes" id="UP000167073"/>
    </source>
</evidence>
<evidence type="ECO:0000256" key="4">
    <source>
        <dbReference type="ARBA" id="ARBA00013989"/>
    </source>
</evidence>
<dbReference type="GO" id="GO:0019031">
    <property type="term" value="C:viral envelope"/>
    <property type="evidence" value="ECO:0007669"/>
    <property type="project" value="UniProtKB-KW"/>
</dbReference>
<dbReference type="GeneID" id="26887607"/>
<evidence type="ECO:0000256" key="5">
    <source>
        <dbReference type="ARBA" id="ARBA00022581"/>
    </source>
</evidence>
<evidence type="ECO:0000256" key="10">
    <source>
        <dbReference type="ARBA" id="ARBA00023165"/>
    </source>
</evidence>
<evidence type="ECO:0000256" key="9">
    <source>
        <dbReference type="ARBA" id="ARBA00023136"/>
    </source>
</evidence>
<keyword evidence="16" id="KW-0261">Viral envelope protein</keyword>
<comment type="subcellular location">
    <subcellularLocation>
        <location evidence="1">Membrane</location>
        <topology evidence="1">Single-pass membrane protein</topology>
    </subcellularLocation>
</comment>
<evidence type="ECO:0000256" key="6">
    <source>
        <dbReference type="ARBA" id="ARBA00022692"/>
    </source>
</evidence>
<dbReference type="InterPro" id="IPR036179">
    <property type="entry name" value="Ig-like_dom_sf"/>
</dbReference>
<dbReference type="InterPro" id="IPR001038">
    <property type="entry name" value="GA_GC"/>
</dbReference>
<comment type="subunit">
    <text evidence="3">Interacts with host complement component C3b; this interaction inhibits host immune response by disregulating complement cascade.</text>
</comment>
<dbReference type="EMBL" id="JQ596859">
    <property type="protein sequence ID" value="AFR32487.1"/>
    <property type="molecule type" value="Genomic_DNA"/>
</dbReference>
<evidence type="ECO:0000256" key="3">
    <source>
        <dbReference type="ARBA" id="ARBA00011877"/>
    </source>
</evidence>
<evidence type="ECO:0000256" key="13">
    <source>
        <dbReference type="ARBA" id="ARBA00023296"/>
    </source>
</evidence>
<dbReference type="Proteomes" id="UP000167073">
    <property type="component" value="Segment"/>
</dbReference>
<comment type="similarity">
    <text evidence="2">Belongs to the herpesviridae glycoprotein C family.</text>
</comment>
<evidence type="ECO:0000313" key="16">
    <source>
        <dbReference type="EMBL" id="AFR32487.1"/>
    </source>
</evidence>
<feature type="region of interest" description="Disordered" evidence="14">
    <location>
        <begin position="351"/>
        <end position="429"/>
    </location>
</feature>
<keyword evidence="12" id="KW-1087">Inhibition of host complement factors by virus</keyword>
<sequence length="429" mass="45830">MEARDLLVWLLACVLCAAAASEGGKKRAGTPGACDRDAVSAAHGMRIEIRCRVPKADDRRVQVWKYPATMETPEPGPHAHIPAAGGELVFDSHPGLWAGESAPWADGAQPGARPERYSVLGSPPHQKLAIHALSNATQGLYYWTWGNTTHPHQNGTSVLVTMYRPPMLMLDVPPALEGTRHRAVCTARDYYPNRKAEFIWHENGTVVSDAERVKTRVRAGSEGFTATSVLLSAGPASPHAAAKFRCQFVWRRDSVSYTKLAAEAEAASMPRPNISISFDAAVATCTASCVPASVTAAWLLGEDHAAAEAASAAYEVGGCPEHPAFGSARATLPLSEKHAEYTCRLIGYPPGSASARAQRQPRPANRRHHRQSGGDGPQGAGDHGPGVRDFACGGRDRGMSFPHHAPRAAPSYTVNRVGEYKTDSRTVGA</sequence>
<evidence type="ECO:0000256" key="12">
    <source>
        <dbReference type="ARBA" id="ARBA00023252"/>
    </source>
</evidence>
<dbReference type="OrthoDB" id="8855at10239"/>
<keyword evidence="10" id="KW-1233">Viral attachment to host adhesion receptor</keyword>
<dbReference type="RefSeq" id="YP_009230177.1">
    <property type="nucleotide sequence ID" value="NC_029311.1"/>
</dbReference>
<feature type="domain" description="Ig-like" evidence="15">
    <location>
        <begin position="165"/>
        <end position="256"/>
    </location>
</feature>
<keyword evidence="6" id="KW-0812">Transmembrane</keyword>